<dbReference type="EMBL" id="JBHUOP010000007">
    <property type="protein sequence ID" value="MFD2841604.1"/>
    <property type="molecule type" value="Genomic_DNA"/>
</dbReference>
<feature type="region of interest" description="Disordered" evidence="1">
    <location>
        <begin position="27"/>
        <end position="61"/>
    </location>
</feature>
<keyword evidence="2" id="KW-0732">Signal</keyword>
<name>A0ABW5XJJ5_9MICO</name>
<dbReference type="PROSITE" id="PS51257">
    <property type="entry name" value="PROKAR_LIPOPROTEIN"/>
    <property type="match status" value="1"/>
</dbReference>
<evidence type="ECO:0000313" key="3">
    <source>
        <dbReference type="EMBL" id="MFD2841604.1"/>
    </source>
</evidence>
<gene>
    <name evidence="3" type="ORF">ACFSYH_13645</name>
</gene>
<dbReference type="Pfam" id="PF10783">
    <property type="entry name" value="DUF2599"/>
    <property type="match status" value="1"/>
</dbReference>
<dbReference type="InterPro" id="IPR019719">
    <property type="entry name" value="DUF2599"/>
</dbReference>
<evidence type="ECO:0000313" key="4">
    <source>
        <dbReference type="Proteomes" id="UP001597391"/>
    </source>
</evidence>
<protein>
    <submittedName>
        <fullName evidence="3">DUF2599 domain-containing protein</fullName>
    </submittedName>
</protein>
<keyword evidence="4" id="KW-1185">Reference proteome</keyword>
<proteinExistence type="predicted"/>
<comment type="caution">
    <text evidence="3">The sequence shown here is derived from an EMBL/GenBank/DDBJ whole genome shotgun (WGS) entry which is preliminary data.</text>
</comment>
<feature type="chain" id="PRO_5046283120" evidence="2">
    <location>
        <begin position="26"/>
        <end position="270"/>
    </location>
</feature>
<sequence length="270" mass="29236">MRRFSTILVAALPVLALAGCSLVPAGQSTQVPAPAVPEPEIRTQTTSEGEAPDKDTTSSEMGTVTTTATVTWENNLPRLSTGEIIGGGLEISAPSANGLVIALDEHEDMTTRLLVDQSVAVLIDDTFVLGISMPRSPGAPVNAWAWERVDHADQIVFTATRRSNLEEDTELSAFFGETAVESARWVDEREGPRLFITPSSWARNGGLAVSDYGWHSVVRDLPEVTEHPGESLEHQFQCHAIGAQSKDTWNLETWYDDIGLLSLLAARCNP</sequence>
<dbReference type="Proteomes" id="UP001597391">
    <property type="component" value="Unassembled WGS sequence"/>
</dbReference>
<reference evidence="4" key="1">
    <citation type="journal article" date="2019" name="Int. J. Syst. Evol. Microbiol.">
        <title>The Global Catalogue of Microorganisms (GCM) 10K type strain sequencing project: providing services to taxonomists for standard genome sequencing and annotation.</title>
        <authorList>
            <consortium name="The Broad Institute Genomics Platform"/>
            <consortium name="The Broad Institute Genome Sequencing Center for Infectious Disease"/>
            <person name="Wu L."/>
            <person name="Ma J."/>
        </authorList>
    </citation>
    <scope>NUCLEOTIDE SEQUENCE [LARGE SCALE GENOMIC DNA]</scope>
    <source>
        <strain evidence="4">KCTC 33576</strain>
    </source>
</reference>
<accession>A0ABW5XJJ5</accession>
<organism evidence="3 4">
    <name type="scientific">Populibacterium corticicola</name>
    <dbReference type="NCBI Taxonomy" id="1812826"/>
    <lineage>
        <taxon>Bacteria</taxon>
        <taxon>Bacillati</taxon>
        <taxon>Actinomycetota</taxon>
        <taxon>Actinomycetes</taxon>
        <taxon>Micrococcales</taxon>
        <taxon>Jonesiaceae</taxon>
        <taxon>Populibacterium</taxon>
    </lineage>
</organism>
<evidence type="ECO:0000256" key="1">
    <source>
        <dbReference type="SAM" id="MobiDB-lite"/>
    </source>
</evidence>
<evidence type="ECO:0000256" key="2">
    <source>
        <dbReference type="SAM" id="SignalP"/>
    </source>
</evidence>
<dbReference type="RefSeq" id="WP_377467778.1">
    <property type="nucleotide sequence ID" value="NZ_JBHUOP010000007.1"/>
</dbReference>
<feature type="signal peptide" evidence="2">
    <location>
        <begin position="1"/>
        <end position="25"/>
    </location>
</feature>